<dbReference type="InterPro" id="IPR007863">
    <property type="entry name" value="Peptidase_M16_C"/>
</dbReference>
<evidence type="ECO:0000256" key="2">
    <source>
        <dbReference type="ARBA" id="ARBA00022670"/>
    </source>
</evidence>
<keyword evidence="9" id="KW-1185">Reference proteome</keyword>
<evidence type="ECO:0000259" key="7">
    <source>
        <dbReference type="Pfam" id="PF00675"/>
    </source>
</evidence>
<dbReference type="PANTHER" id="PTHR43690:SF18">
    <property type="entry name" value="INSULIN-DEGRADING ENZYME-RELATED"/>
    <property type="match status" value="1"/>
</dbReference>
<evidence type="ECO:0000313" key="9">
    <source>
        <dbReference type="Proteomes" id="UP000694941"/>
    </source>
</evidence>
<dbReference type="InterPro" id="IPR050626">
    <property type="entry name" value="Peptidase_M16"/>
</dbReference>
<accession>A0ABM1C1Y4</accession>
<evidence type="ECO:0000313" key="10">
    <source>
        <dbReference type="RefSeq" id="XP_013792799.2"/>
    </source>
</evidence>
<sequence length="185" mass="21319">YPSENEYNAFLNQHGGSSNAFTSTQHTNFYFDVAPEFLQGALDRFSQFFVGPLFTESATCREVNAVNSEHEKNLKVDIWRLNQLEKSLGNPKHDFSKFGTGNKETLEEIPKSQNIDTRQELLKFHEKWYSSNIMALCVIGKESLDELVEMTVPLFCDVENKNVTVPEWLEHPFGQEQLKVRVSYC</sequence>
<name>A0ABM1C1Y4_LIMPO</name>
<dbReference type="GeneID" id="106476710"/>
<dbReference type="Pfam" id="PF05193">
    <property type="entry name" value="Peptidase_M16_C"/>
    <property type="match status" value="1"/>
</dbReference>
<reference evidence="10" key="1">
    <citation type="submission" date="2025-08" db="UniProtKB">
        <authorList>
            <consortium name="RefSeq"/>
        </authorList>
    </citation>
    <scope>IDENTIFICATION</scope>
    <source>
        <tissue evidence="10">Muscle</tissue>
    </source>
</reference>
<evidence type="ECO:0000256" key="6">
    <source>
        <dbReference type="ARBA" id="ARBA00023049"/>
    </source>
</evidence>
<dbReference type="InterPro" id="IPR011249">
    <property type="entry name" value="Metalloenz_LuxS/M16"/>
</dbReference>
<evidence type="ECO:0000256" key="5">
    <source>
        <dbReference type="ARBA" id="ARBA00022833"/>
    </source>
</evidence>
<comment type="similarity">
    <text evidence="1">Belongs to the peptidase M16 family.</text>
</comment>
<proteinExistence type="inferred from homology"/>
<dbReference type="Gene3D" id="3.30.830.10">
    <property type="entry name" value="Metalloenzyme, LuxS/M16 peptidase-like"/>
    <property type="match status" value="1"/>
</dbReference>
<keyword evidence="5" id="KW-0862">Zinc</keyword>
<dbReference type="RefSeq" id="XP_013792799.2">
    <property type="nucleotide sequence ID" value="XM_013937345.2"/>
</dbReference>
<dbReference type="InterPro" id="IPR011765">
    <property type="entry name" value="Pept_M16_N"/>
</dbReference>
<dbReference type="PANTHER" id="PTHR43690">
    <property type="entry name" value="NARDILYSIN"/>
    <property type="match status" value="1"/>
</dbReference>
<dbReference type="Pfam" id="PF00675">
    <property type="entry name" value="Peptidase_M16"/>
    <property type="match status" value="1"/>
</dbReference>
<feature type="domain" description="Peptidase M16 C-terminal" evidence="8">
    <location>
        <begin position="117"/>
        <end position="174"/>
    </location>
</feature>
<dbReference type="SUPFAM" id="SSF63411">
    <property type="entry name" value="LuxS/MPP-like metallohydrolase"/>
    <property type="match status" value="1"/>
</dbReference>
<keyword evidence="4" id="KW-0378">Hydrolase</keyword>
<evidence type="ECO:0000256" key="1">
    <source>
        <dbReference type="ARBA" id="ARBA00007261"/>
    </source>
</evidence>
<keyword evidence="6" id="KW-0482">Metalloprotease</keyword>
<protein>
    <submittedName>
        <fullName evidence="10">Insulin-degrading enzyme-like</fullName>
    </submittedName>
</protein>
<dbReference type="Proteomes" id="UP000694941">
    <property type="component" value="Unplaced"/>
</dbReference>
<evidence type="ECO:0000256" key="4">
    <source>
        <dbReference type="ARBA" id="ARBA00022801"/>
    </source>
</evidence>
<organism evidence="9 10">
    <name type="scientific">Limulus polyphemus</name>
    <name type="common">Atlantic horseshoe crab</name>
    <dbReference type="NCBI Taxonomy" id="6850"/>
    <lineage>
        <taxon>Eukaryota</taxon>
        <taxon>Metazoa</taxon>
        <taxon>Ecdysozoa</taxon>
        <taxon>Arthropoda</taxon>
        <taxon>Chelicerata</taxon>
        <taxon>Merostomata</taxon>
        <taxon>Xiphosura</taxon>
        <taxon>Limulidae</taxon>
        <taxon>Limulus</taxon>
    </lineage>
</organism>
<keyword evidence="3" id="KW-0479">Metal-binding</keyword>
<keyword evidence="2" id="KW-0645">Protease</keyword>
<gene>
    <name evidence="10" type="primary">LOC106476710</name>
</gene>
<feature type="domain" description="Peptidase M16 N-terminal" evidence="7">
    <location>
        <begin position="1"/>
        <end position="92"/>
    </location>
</feature>
<evidence type="ECO:0000259" key="8">
    <source>
        <dbReference type="Pfam" id="PF05193"/>
    </source>
</evidence>
<evidence type="ECO:0000256" key="3">
    <source>
        <dbReference type="ARBA" id="ARBA00022723"/>
    </source>
</evidence>
<feature type="non-terminal residue" evidence="10">
    <location>
        <position position="1"/>
    </location>
</feature>